<keyword evidence="2" id="KW-0813">Transport</keyword>
<comment type="caution">
    <text evidence="4">The sequence shown here is derived from an EMBL/GenBank/DDBJ whole genome shotgun (WGS) entry which is preliminary data.</text>
</comment>
<reference evidence="4 5" key="1">
    <citation type="submission" date="2014-10" db="EMBL/GenBank/DDBJ databases">
        <title>Draft genome sequence of Pseudomonas chlororaphis EA105.</title>
        <authorList>
            <person name="McCully L.M."/>
            <person name="Bitzer A.S."/>
            <person name="Spence C."/>
            <person name="Bais H."/>
            <person name="Silby M.W."/>
        </authorList>
    </citation>
    <scope>NUCLEOTIDE SEQUENCE [LARGE SCALE GENOMIC DNA]</scope>
    <source>
        <strain evidence="4 5">EA105</strain>
    </source>
</reference>
<evidence type="ECO:0000256" key="1">
    <source>
        <dbReference type="ARBA" id="ARBA00009075"/>
    </source>
</evidence>
<protein>
    <recommendedName>
        <fullName evidence="6">PhaK-like protein</fullName>
    </recommendedName>
</protein>
<comment type="similarity">
    <text evidence="1">Belongs to the outer membrane porin (Opr) (TC 1.B.25) family.</text>
</comment>
<dbReference type="GO" id="GO:0015288">
    <property type="term" value="F:porin activity"/>
    <property type="evidence" value="ECO:0007669"/>
    <property type="project" value="TreeGrafter"/>
</dbReference>
<sequence length="60" mass="7032">MVHCQPLGDWTLGSNRGYTLQSGAFKNLNLRWRNSSIRRDYSSNEFDENRLIISYPLNLL</sequence>
<evidence type="ECO:0000313" key="4">
    <source>
        <dbReference type="EMBL" id="KHA73529.1"/>
    </source>
</evidence>
<proteinExistence type="inferred from homology"/>
<dbReference type="PATRIC" id="fig|587753.9.peg.5031"/>
<dbReference type="EMBL" id="JSFK01000005">
    <property type="protein sequence ID" value="KHA73529.1"/>
    <property type="molecule type" value="Genomic_DNA"/>
</dbReference>
<dbReference type="GO" id="GO:0016020">
    <property type="term" value="C:membrane"/>
    <property type="evidence" value="ECO:0007669"/>
    <property type="project" value="InterPro"/>
</dbReference>
<evidence type="ECO:0000256" key="2">
    <source>
        <dbReference type="ARBA" id="ARBA00022448"/>
    </source>
</evidence>
<gene>
    <name evidence="4" type="ORF">NZ35_10175</name>
</gene>
<evidence type="ECO:0000256" key="3">
    <source>
        <dbReference type="ARBA" id="ARBA00022729"/>
    </source>
</evidence>
<evidence type="ECO:0000313" key="5">
    <source>
        <dbReference type="Proteomes" id="UP000030564"/>
    </source>
</evidence>
<dbReference type="Gene3D" id="2.40.160.10">
    <property type="entry name" value="Porin"/>
    <property type="match status" value="1"/>
</dbReference>
<dbReference type="Proteomes" id="UP000030564">
    <property type="component" value="Unassembled WGS sequence"/>
</dbReference>
<dbReference type="PANTHER" id="PTHR34596:SF2">
    <property type="entry name" value="CHITOPORIN"/>
    <property type="match status" value="1"/>
</dbReference>
<dbReference type="PANTHER" id="PTHR34596">
    <property type="entry name" value="CHITOPORIN"/>
    <property type="match status" value="1"/>
</dbReference>
<evidence type="ECO:0008006" key="6">
    <source>
        <dbReference type="Google" id="ProtNLM"/>
    </source>
</evidence>
<name>A0A0A6DG63_9PSED</name>
<accession>A0A0A6DG63</accession>
<keyword evidence="3" id="KW-0732">Signal</keyword>
<dbReference type="InterPro" id="IPR005318">
    <property type="entry name" value="OM_porin_bac"/>
</dbReference>
<dbReference type="AlphaFoldDB" id="A0A0A6DG63"/>
<organism evidence="4 5">
    <name type="scientific">Pseudomonas chlororaphis</name>
    <dbReference type="NCBI Taxonomy" id="587753"/>
    <lineage>
        <taxon>Bacteria</taxon>
        <taxon>Pseudomonadati</taxon>
        <taxon>Pseudomonadota</taxon>
        <taxon>Gammaproteobacteria</taxon>
        <taxon>Pseudomonadales</taxon>
        <taxon>Pseudomonadaceae</taxon>
        <taxon>Pseudomonas</taxon>
    </lineage>
</organism>
<dbReference type="InterPro" id="IPR023614">
    <property type="entry name" value="Porin_dom_sf"/>
</dbReference>
<dbReference type="Pfam" id="PF03573">
    <property type="entry name" value="OprD"/>
    <property type="match status" value="1"/>
</dbReference>